<dbReference type="Gene3D" id="3.30.70.270">
    <property type="match status" value="1"/>
</dbReference>
<organism evidence="5 6">
    <name type="scientific">Rhodocyclus gracilis</name>
    <dbReference type="NCBI Taxonomy" id="2929842"/>
    <lineage>
        <taxon>Bacteria</taxon>
        <taxon>Pseudomonadati</taxon>
        <taxon>Pseudomonadota</taxon>
        <taxon>Betaproteobacteria</taxon>
        <taxon>Rhodocyclales</taxon>
        <taxon>Rhodocyclaceae</taxon>
        <taxon>Rhodocyclus</taxon>
    </lineage>
</organism>
<comment type="catalytic activity">
    <reaction evidence="2">
        <text>2 GTP = 3',3'-c-di-GMP + 2 diphosphate</text>
        <dbReference type="Rhea" id="RHEA:24898"/>
        <dbReference type="ChEBI" id="CHEBI:33019"/>
        <dbReference type="ChEBI" id="CHEBI:37565"/>
        <dbReference type="ChEBI" id="CHEBI:58805"/>
        <dbReference type="EC" id="2.7.7.65"/>
    </reaction>
</comment>
<comment type="caution">
    <text evidence="5">The sequence shown here is derived from an EMBL/GenBank/DDBJ whole genome shotgun (WGS) entry which is preliminary data.</text>
</comment>
<dbReference type="PANTHER" id="PTHR45138">
    <property type="entry name" value="REGULATORY COMPONENTS OF SENSORY TRANSDUCTION SYSTEM"/>
    <property type="match status" value="1"/>
</dbReference>
<dbReference type="PANTHER" id="PTHR45138:SF9">
    <property type="entry name" value="DIGUANYLATE CYCLASE DGCM-RELATED"/>
    <property type="match status" value="1"/>
</dbReference>
<sequence>MMVSVAILTMSGATLWLTRAQSSEGLNLWGGGLLVYALALPVLTLRPMIPVNFSIIVGNSLFSLSIGLMLWGYYRFLERRPNLWLTLGPVFLTAICMWLFLDRLGMRVMLNGLIAGTQTLVLAAIMYRHRQLTPGHGYQLLLCGCLMSTLICYARFLAVFSGAVSSPTSDGAQLLQTVSFIGALSAAMLDAVGFIGMIKERADARNRTLAMFDELTGIANRRAIRDEFARRSSEARRHRRSLSVLMIDIDHFKEVNDTYGHPAGDRVLKTVAHLIGSRLRAQDALGRYGGEEFLVVLPNTPQEAGALLAEDLCQCIAATPIDLGDGISIHISASIGVAGVPLNDTKHSEDIIRASDDALYRAKKLGRNRVEEGIL</sequence>
<feature type="transmembrane region" description="Helical" evidence="3">
    <location>
        <begin position="107"/>
        <end position="127"/>
    </location>
</feature>
<name>A0ABX0WIV2_9RHOO</name>
<dbReference type="PROSITE" id="PS50887">
    <property type="entry name" value="GGDEF"/>
    <property type="match status" value="1"/>
</dbReference>
<feature type="transmembrane region" description="Helical" evidence="3">
    <location>
        <begin position="178"/>
        <end position="198"/>
    </location>
</feature>
<feature type="transmembrane region" description="Helical" evidence="3">
    <location>
        <begin position="139"/>
        <end position="158"/>
    </location>
</feature>
<dbReference type="InterPro" id="IPR000160">
    <property type="entry name" value="GGDEF_dom"/>
</dbReference>
<feature type="transmembrane region" description="Helical" evidence="3">
    <location>
        <begin position="83"/>
        <end position="101"/>
    </location>
</feature>
<dbReference type="EMBL" id="JAATWB010000003">
    <property type="protein sequence ID" value="NJA88823.1"/>
    <property type="molecule type" value="Genomic_DNA"/>
</dbReference>
<dbReference type="Proteomes" id="UP000720344">
    <property type="component" value="Unassembled WGS sequence"/>
</dbReference>
<dbReference type="InterPro" id="IPR050469">
    <property type="entry name" value="Diguanylate_Cyclase"/>
</dbReference>
<evidence type="ECO:0000256" key="1">
    <source>
        <dbReference type="ARBA" id="ARBA00012528"/>
    </source>
</evidence>
<dbReference type="EC" id="2.7.7.65" evidence="1"/>
<evidence type="ECO:0000256" key="3">
    <source>
        <dbReference type="SAM" id="Phobius"/>
    </source>
</evidence>
<evidence type="ECO:0000313" key="6">
    <source>
        <dbReference type="Proteomes" id="UP000720344"/>
    </source>
</evidence>
<evidence type="ECO:0000259" key="4">
    <source>
        <dbReference type="PROSITE" id="PS50887"/>
    </source>
</evidence>
<keyword evidence="6" id="KW-1185">Reference proteome</keyword>
<evidence type="ECO:0000313" key="5">
    <source>
        <dbReference type="EMBL" id="NJA88823.1"/>
    </source>
</evidence>
<feature type="transmembrane region" description="Helical" evidence="3">
    <location>
        <begin position="49"/>
        <end position="71"/>
    </location>
</feature>
<evidence type="ECO:0000256" key="2">
    <source>
        <dbReference type="ARBA" id="ARBA00034247"/>
    </source>
</evidence>
<reference evidence="6" key="1">
    <citation type="submission" date="2020-03" db="EMBL/GenBank/DDBJ databases">
        <title>Whole-genome sequence of the purple nonsulfur bacterium Rhodocyclus tenuis DSM112.</title>
        <authorList>
            <person name="Kyndt J.A."/>
            <person name="Meyer T.E."/>
        </authorList>
    </citation>
    <scope>NUCLEOTIDE SEQUENCE [LARGE SCALE GENOMIC DNA]</scope>
    <source>
        <strain evidence="6">DSM 112</strain>
    </source>
</reference>
<accession>A0ABX0WIV2</accession>
<dbReference type="InterPro" id="IPR043128">
    <property type="entry name" value="Rev_trsase/Diguanyl_cyclase"/>
</dbReference>
<dbReference type="Pfam" id="PF00990">
    <property type="entry name" value="GGDEF"/>
    <property type="match status" value="1"/>
</dbReference>
<dbReference type="CDD" id="cd01949">
    <property type="entry name" value="GGDEF"/>
    <property type="match status" value="1"/>
</dbReference>
<keyword evidence="3" id="KW-0812">Transmembrane</keyword>
<proteinExistence type="predicted"/>
<dbReference type="SMART" id="SM00267">
    <property type="entry name" value="GGDEF"/>
    <property type="match status" value="1"/>
</dbReference>
<protein>
    <recommendedName>
        <fullName evidence="1">diguanylate cyclase</fullName>
        <ecNumber evidence="1">2.7.7.65</ecNumber>
    </recommendedName>
</protein>
<dbReference type="InterPro" id="IPR029787">
    <property type="entry name" value="Nucleotide_cyclase"/>
</dbReference>
<keyword evidence="3" id="KW-1133">Transmembrane helix</keyword>
<dbReference type="NCBIfam" id="TIGR00254">
    <property type="entry name" value="GGDEF"/>
    <property type="match status" value="1"/>
</dbReference>
<dbReference type="SUPFAM" id="SSF55073">
    <property type="entry name" value="Nucleotide cyclase"/>
    <property type="match status" value="1"/>
</dbReference>
<keyword evidence="3" id="KW-0472">Membrane</keyword>
<feature type="domain" description="GGDEF" evidence="4">
    <location>
        <begin position="240"/>
        <end position="375"/>
    </location>
</feature>
<gene>
    <name evidence="5" type="ORF">HCX48_06255</name>
</gene>
<dbReference type="RefSeq" id="WP_167681307.1">
    <property type="nucleotide sequence ID" value="NZ_JAATWB010000003.1"/>
</dbReference>